<dbReference type="InterPro" id="IPR038765">
    <property type="entry name" value="Papain-like_cys_pep_sf"/>
</dbReference>
<dbReference type="RefSeq" id="WP_321399761.1">
    <property type="nucleotide sequence ID" value="NZ_CP139487.1"/>
</dbReference>
<evidence type="ECO:0008006" key="4">
    <source>
        <dbReference type="Google" id="ProtNLM"/>
    </source>
</evidence>
<protein>
    <recommendedName>
        <fullName evidence="4">Peptidase C1A papain C-terminal domain-containing protein</fullName>
    </recommendedName>
</protein>
<dbReference type="AlphaFoldDB" id="A0AAX4HUE4"/>
<keyword evidence="1" id="KW-0732">Signal</keyword>
<accession>A0AAX4HUE4</accession>
<feature type="chain" id="PRO_5043646215" description="Peptidase C1A papain C-terminal domain-containing protein" evidence="1">
    <location>
        <begin position="18"/>
        <end position="253"/>
    </location>
</feature>
<name>A0AAX4HUE4_9BACT</name>
<dbReference type="SUPFAM" id="SSF54001">
    <property type="entry name" value="Cysteine proteinases"/>
    <property type="match status" value="1"/>
</dbReference>
<dbReference type="Proteomes" id="UP001324634">
    <property type="component" value="Chromosome"/>
</dbReference>
<dbReference type="KEGG" id="psti:SOO65_09575"/>
<feature type="signal peptide" evidence="1">
    <location>
        <begin position="1"/>
        <end position="17"/>
    </location>
</feature>
<gene>
    <name evidence="2" type="ORF">SOO65_09575</name>
</gene>
<dbReference type="Gene3D" id="3.90.70.10">
    <property type="entry name" value="Cysteine proteinases"/>
    <property type="match status" value="2"/>
</dbReference>
<reference evidence="2 3" key="1">
    <citation type="submission" date="2023-11" db="EMBL/GenBank/DDBJ databases">
        <title>Peredibacter starrii A3.12.</title>
        <authorList>
            <person name="Mitchell R.J."/>
        </authorList>
    </citation>
    <scope>NUCLEOTIDE SEQUENCE [LARGE SCALE GENOMIC DNA]</scope>
    <source>
        <strain evidence="2 3">A3.12</strain>
    </source>
</reference>
<organism evidence="2 3">
    <name type="scientific">Peredibacter starrii</name>
    <dbReference type="NCBI Taxonomy" id="28202"/>
    <lineage>
        <taxon>Bacteria</taxon>
        <taxon>Pseudomonadati</taxon>
        <taxon>Bdellovibrionota</taxon>
        <taxon>Bacteriovoracia</taxon>
        <taxon>Bacteriovoracales</taxon>
        <taxon>Bacteriovoracaceae</taxon>
        <taxon>Peredibacter</taxon>
    </lineage>
</organism>
<evidence type="ECO:0000256" key="1">
    <source>
        <dbReference type="SAM" id="SignalP"/>
    </source>
</evidence>
<keyword evidence="3" id="KW-1185">Reference proteome</keyword>
<sequence length="253" mass="29096">MTLAWPILILLSFNAFSAPLPTRYTDLVKYVQPAPNQADTKSCWFVASTGAMELLLNKRDNIENPEQGGTNDLSEAFLIWQSNFKDPKDPTQHFIEDMVMRFNHGVAIKEEDWPFVPDMSLWDPNPDFDVLPRIKVPQLTTEFLFARGGKWDTHVLEAKDVLKIKQSLYRYKSPIIINYNDNDYWHVILIVGYDNSLAGDCYEIEESECNKKGAFIVRDSNGSRTENRAYNWFLYKANAAAVVRLKDTTASRD</sequence>
<evidence type="ECO:0000313" key="2">
    <source>
        <dbReference type="EMBL" id="WPU67000.1"/>
    </source>
</evidence>
<proteinExistence type="predicted"/>
<dbReference type="EMBL" id="CP139487">
    <property type="protein sequence ID" value="WPU67000.1"/>
    <property type="molecule type" value="Genomic_DNA"/>
</dbReference>
<evidence type="ECO:0000313" key="3">
    <source>
        <dbReference type="Proteomes" id="UP001324634"/>
    </source>
</evidence>